<proteinExistence type="predicted"/>
<name>A0A2N3WND2_9PSEU</name>
<dbReference type="InterPro" id="IPR051781">
    <property type="entry name" value="Metallo-dep_Hydrolase"/>
</dbReference>
<reference evidence="2 3" key="1">
    <citation type="submission" date="2017-12" db="EMBL/GenBank/DDBJ databases">
        <title>Sequencing the genomes of 1000 Actinobacteria strains.</title>
        <authorList>
            <person name="Klenk H.-P."/>
        </authorList>
    </citation>
    <scope>NUCLEOTIDE SEQUENCE [LARGE SCALE GENOMIC DNA]</scope>
    <source>
        <strain evidence="2 3">DSM 45165</strain>
    </source>
</reference>
<dbReference type="EMBL" id="PJMY01000003">
    <property type="protein sequence ID" value="PKV95375.1"/>
    <property type="molecule type" value="Genomic_DNA"/>
</dbReference>
<dbReference type="PANTHER" id="PTHR43135">
    <property type="entry name" value="ALPHA-D-RIBOSE 1-METHYLPHOSPHONATE 5-TRIPHOSPHATE DIPHOSPHATASE"/>
    <property type="match status" value="1"/>
</dbReference>
<dbReference type="PANTHER" id="PTHR43135:SF3">
    <property type="entry name" value="ALPHA-D-RIBOSE 1-METHYLPHOSPHONATE 5-TRIPHOSPHATE DIPHOSPHATASE"/>
    <property type="match status" value="1"/>
</dbReference>
<accession>A0A2N3WND2</accession>
<dbReference type="InterPro" id="IPR011059">
    <property type="entry name" value="Metal-dep_hydrolase_composite"/>
</dbReference>
<dbReference type="SUPFAM" id="SSF51338">
    <property type="entry name" value="Composite domain of metallo-dependent hydrolases"/>
    <property type="match status" value="1"/>
</dbReference>
<dbReference type="Pfam" id="PF01979">
    <property type="entry name" value="Amidohydro_1"/>
    <property type="match status" value="1"/>
</dbReference>
<dbReference type="GO" id="GO:0016810">
    <property type="term" value="F:hydrolase activity, acting on carbon-nitrogen (but not peptide) bonds"/>
    <property type="evidence" value="ECO:0007669"/>
    <property type="project" value="InterPro"/>
</dbReference>
<organism evidence="2 3">
    <name type="scientific">Amycolatopsis echigonensis</name>
    <dbReference type="NCBI Taxonomy" id="2576905"/>
    <lineage>
        <taxon>Bacteria</taxon>
        <taxon>Bacillati</taxon>
        <taxon>Actinomycetota</taxon>
        <taxon>Actinomycetes</taxon>
        <taxon>Pseudonocardiales</taxon>
        <taxon>Pseudonocardiaceae</taxon>
        <taxon>Amycolatopsis</taxon>
    </lineage>
</organism>
<dbReference type="SUPFAM" id="SSF51556">
    <property type="entry name" value="Metallo-dependent hydrolases"/>
    <property type="match status" value="1"/>
</dbReference>
<feature type="domain" description="Amidohydrolase-related" evidence="1">
    <location>
        <begin position="63"/>
        <end position="414"/>
    </location>
</feature>
<comment type="caution">
    <text evidence="2">The sequence shown here is derived from an EMBL/GenBank/DDBJ whole genome shotgun (WGS) entry which is preliminary data.</text>
</comment>
<dbReference type="CDD" id="cd01299">
    <property type="entry name" value="Met_dep_hydrolase_A"/>
    <property type="match status" value="1"/>
</dbReference>
<keyword evidence="3" id="KW-1185">Reference proteome</keyword>
<dbReference type="InterPro" id="IPR032466">
    <property type="entry name" value="Metal_Hydrolase"/>
</dbReference>
<dbReference type="Proteomes" id="UP000233750">
    <property type="component" value="Unassembled WGS sequence"/>
</dbReference>
<dbReference type="Gene3D" id="2.30.40.10">
    <property type="entry name" value="Urease, subunit C, domain 1"/>
    <property type="match status" value="1"/>
</dbReference>
<sequence length="440" mass="47036">MLPGLAMTAGDIAIEGGLVWSGPGQHHSDGLVHIRAGTVAYAGPRAEGRVPPGTPRLDAAGCTVLPGLIDAHVHLTTNSDHQHVIASDVFRGQVSKPAKLLHGLRNAHRALAAGFTTLRVMGHRGAGEPELRDFTDEGLAVGPRLVVAPWWITMTNGHGDLFYPPYTPREQWDTADGIEECRKLVRLQARAGADFIKVMASGGMSKGERPSWPNYSIAELTAIVETAHELDLRVAAHALSAEGIRRSLAAGVDSIEHGSYLDEEMAIEMAERGTFLVPTMSFNDWCQREGTLRGLTAQGVADLSEAHDRTLKSFALAREAGVKVAMGTDSSGTLCPFGAHARELELYVRHGMSAEEAITTATTNAASLLDRPDLGSLRTGAVGDVVVVEGNVLNDIGRLAQPSNIRHVVRAGRELSGYLRAVSEALDFQEAEHPTRAEDS</sequence>
<gene>
    <name evidence="2" type="ORF">ATK30_6290</name>
</gene>
<dbReference type="InterPro" id="IPR006680">
    <property type="entry name" value="Amidohydro-rel"/>
</dbReference>
<protein>
    <submittedName>
        <fullName evidence="2">Imidazolonepropionase-like amidohydrolase</fullName>
    </submittedName>
</protein>
<dbReference type="Gene3D" id="3.20.20.140">
    <property type="entry name" value="Metal-dependent hydrolases"/>
    <property type="match status" value="1"/>
</dbReference>
<evidence type="ECO:0000313" key="2">
    <source>
        <dbReference type="EMBL" id="PKV95375.1"/>
    </source>
</evidence>
<dbReference type="AlphaFoldDB" id="A0A2N3WND2"/>
<evidence type="ECO:0000313" key="3">
    <source>
        <dbReference type="Proteomes" id="UP000233750"/>
    </source>
</evidence>
<dbReference type="InterPro" id="IPR057744">
    <property type="entry name" value="OTAase-like"/>
</dbReference>
<evidence type="ECO:0000259" key="1">
    <source>
        <dbReference type="Pfam" id="PF01979"/>
    </source>
</evidence>